<dbReference type="PRINTS" id="PR00455">
    <property type="entry name" value="HTHTETR"/>
</dbReference>
<protein>
    <submittedName>
        <fullName evidence="6">TetR/AcrR family transcriptional regulator</fullName>
    </submittedName>
</protein>
<dbReference type="Pfam" id="PF00440">
    <property type="entry name" value="TetR_N"/>
    <property type="match status" value="1"/>
</dbReference>
<dbReference type="PANTHER" id="PTHR47506">
    <property type="entry name" value="TRANSCRIPTIONAL REGULATORY PROTEIN"/>
    <property type="match status" value="1"/>
</dbReference>
<dbReference type="EMBL" id="BAAAYN010000057">
    <property type="protein sequence ID" value="GAA3396546.1"/>
    <property type="molecule type" value="Genomic_DNA"/>
</dbReference>
<dbReference type="RefSeq" id="WP_345732926.1">
    <property type="nucleotide sequence ID" value="NZ_BAAAYN010000057.1"/>
</dbReference>
<keyword evidence="7" id="KW-1185">Reference proteome</keyword>
<name>A0ABP6T998_9ACTN</name>
<keyword evidence="2 4" id="KW-0238">DNA-binding</keyword>
<feature type="DNA-binding region" description="H-T-H motif" evidence="4">
    <location>
        <begin position="29"/>
        <end position="48"/>
    </location>
</feature>
<sequence>MPRPKGFDPSEAIDAAMQAFCARGYEATSAQDLCDSTGLGRSSLYNAFDSKDALYSQCLDRFAELQSHDSSAILDGPGTGYERIRALLLATVDDEARPNSTGCLVTRTAVERAPHDAATTETVRRLMDDFVSRIAATIACGQADGSISSRQSAAALARFVHGAISGLRVQGRAAAPRDQLTDVVEVTCAALRA</sequence>
<dbReference type="PROSITE" id="PS50977">
    <property type="entry name" value="HTH_TETR_2"/>
    <property type="match status" value="1"/>
</dbReference>
<dbReference type="InterPro" id="IPR036271">
    <property type="entry name" value="Tet_transcr_reg_TetR-rel_C_sf"/>
</dbReference>
<evidence type="ECO:0000256" key="1">
    <source>
        <dbReference type="ARBA" id="ARBA00023015"/>
    </source>
</evidence>
<keyword evidence="3" id="KW-0804">Transcription</keyword>
<dbReference type="InterPro" id="IPR001647">
    <property type="entry name" value="HTH_TetR"/>
</dbReference>
<evidence type="ECO:0000313" key="6">
    <source>
        <dbReference type="EMBL" id="GAA3396546.1"/>
    </source>
</evidence>
<dbReference type="SUPFAM" id="SSF46689">
    <property type="entry name" value="Homeodomain-like"/>
    <property type="match status" value="1"/>
</dbReference>
<dbReference type="Gene3D" id="1.10.357.10">
    <property type="entry name" value="Tetracycline Repressor, domain 2"/>
    <property type="match status" value="1"/>
</dbReference>
<dbReference type="PANTHER" id="PTHR47506:SF1">
    <property type="entry name" value="HTH-TYPE TRANSCRIPTIONAL REGULATOR YJDC"/>
    <property type="match status" value="1"/>
</dbReference>
<comment type="caution">
    <text evidence="6">The sequence shown here is derived from an EMBL/GenBank/DDBJ whole genome shotgun (WGS) entry which is preliminary data.</text>
</comment>
<organism evidence="6 7">
    <name type="scientific">Cryptosporangium minutisporangium</name>
    <dbReference type="NCBI Taxonomy" id="113569"/>
    <lineage>
        <taxon>Bacteria</taxon>
        <taxon>Bacillati</taxon>
        <taxon>Actinomycetota</taxon>
        <taxon>Actinomycetes</taxon>
        <taxon>Cryptosporangiales</taxon>
        <taxon>Cryptosporangiaceae</taxon>
        <taxon>Cryptosporangium</taxon>
    </lineage>
</organism>
<evidence type="ECO:0000256" key="2">
    <source>
        <dbReference type="ARBA" id="ARBA00023125"/>
    </source>
</evidence>
<dbReference type="Gene3D" id="1.10.10.60">
    <property type="entry name" value="Homeodomain-like"/>
    <property type="match status" value="1"/>
</dbReference>
<reference evidence="7" key="1">
    <citation type="journal article" date="2019" name="Int. J. Syst. Evol. Microbiol.">
        <title>The Global Catalogue of Microorganisms (GCM) 10K type strain sequencing project: providing services to taxonomists for standard genome sequencing and annotation.</title>
        <authorList>
            <consortium name="The Broad Institute Genomics Platform"/>
            <consortium name="The Broad Institute Genome Sequencing Center for Infectious Disease"/>
            <person name="Wu L."/>
            <person name="Ma J."/>
        </authorList>
    </citation>
    <scope>NUCLEOTIDE SEQUENCE [LARGE SCALE GENOMIC DNA]</scope>
    <source>
        <strain evidence="7">JCM 9458</strain>
    </source>
</reference>
<accession>A0ABP6T998</accession>
<gene>
    <name evidence="6" type="ORF">GCM10020369_73660</name>
</gene>
<proteinExistence type="predicted"/>
<feature type="domain" description="HTH tetR-type" evidence="5">
    <location>
        <begin position="6"/>
        <end position="66"/>
    </location>
</feature>
<evidence type="ECO:0000259" key="5">
    <source>
        <dbReference type="PROSITE" id="PS50977"/>
    </source>
</evidence>
<dbReference type="Pfam" id="PF16925">
    <property type="entry name" value="TetR_C_13"/>
    <property type="match status" value="1"/>
</dbReference>
<dbReference type="Proteomes" id="UP001501676">
    <property type="component" value="Unassembled WGS sequence"/>
</dbReference>
<evidence type="ECO:0000256" key="4">
    <source>
        <dbReference type="PROSITE-ProRule" id="PRU00335"/>
    </source>
</evidence>
<evidence type="ECO:0000313" key="7">
    <source>
        <dbReference type="Proteomes" id="UP001501676"/>
    </source>
</evidence>
<keyword evidence="1" id="KW-0805">Transcription regulation</keyword>
<evidence type="ECO:0000256" key="3">
    <source>
        <dbReference type="ARBA" id="ARBA00023163"/>
    </source>
</evidence>
<dbReference type="InterPro" id="IPR011075">
    <property type="entry name" value="TetR_C"/>
</dbReference>
<dbReference type="InterPro" id="IPR009057">
    <property type="entry name" value="Homeodomain-like_sf"/>
</dbReference>
<dbReference type="SUPFAM" id="SSF48498">
    <property type="entry name" value="Tetracyclin repressor-like, C-terminal domain"/>
    <property type="match status" value="1"/>
</dbReference>